<gene>
    <name evidence="1" type="ORF">MM415B04323_0002</name>
    <name evidence="2" type="ORF">TM448B03525_0005</name>
</gene>
<dbReference type="EMBL" id="MT145021">
    <property type="protein sequence ID" value="QJI02672.1"/>
    <property type="molecule type" value="Genomic_DNA"/>
</dbReference>
<dbReference type="Pfam" id="PF17236">
    <property type="entry name" value="SU10_MCP"/>
    <property type="match status" value="1"/>
</dbReference>
<proteinExistence type="predicted"/>
<evidence type="ECO:0000313" key="1">
    <source>
        <dbReference type="EMBL" id="QJA93186.1"/>
    </source>
</evidence>
<dbReference type="EMBL" id="MT143129">
    <property type="protein sequence ID" value="QJA93186.1"/>
    <property type="molecule type" value="Genomic_DNA"/>
</dbReference>
<protein>
    <submittedName>
        <fullName evidence="1">Putative major capsid protein</fullName>
    </submittedName>
</protein>
<organism evidence="1">
    <name type="scientific">viral metagenome</name>
    <dbReference type="NCBI Taxonomy" id="1070528"/>
    <lineage>
        <taxon>unclassified sequences</taxon>
        <taxon>metagenomes</taxon>
        <taxon>organismal metagenomes</taxon>
    </lineage>
</organism>
<dbReference type="InterPro" id="IPR035198">
    <property type="entry name" value="SU10_MCP"/>
</dbReference>
<name>A0A6M3LDK3_9ZZZZ</name>
<dbReference type="AlphaFoldDB" id="A0A6M3LDK3"/>
<sequence length="234" mass="25445">MALSSTHLPAGITDAIREDLSDIITNIAPTDTVFLSNVGKEKATNKYHEWLTDTLSTAANCAVTEGNDAVAETVLAQSRTGNYTQIAAKWFQISDTLETVDKAGRKSEIAYQTGRFLKMLARDMEYGLLNNTVATSSNPRSAGGVKTWITTNQCSKGDIGYTTGTSDTTFTETQFNTAIQYCWTEGGNPTMVLAMPNMKRKLSAFTGNSKITTNMDAENKKIILSVDYEYAIAA</sequence>
<reference evidence="1" key="1">
    <citation type="submission" date="2020-03" db="EMBL/GenBank/DDBJ databases">
        <title>The deep terrestrial virosphere.</title>
        <authorList>
            <person name="Holmfeldt K."/>
            <person name="Nilsson E."/>
            <person name="Simone D."/>
            <person name="Lopez-Fernandez M."/>
            <person name="Wu X."/>
            <person name="de Brujin I."/>
            <person name="Lundin D."/>
            <person name="Andersson A."/>
            <person name="Bertilsson S."/>
            <person name="Dopson M."/>
        </authorList>
    </citation>
    <scope>NUCLEOTIDE SEQUENCE</scope>
    <source>
        <strain evidence="1">MM415B04323</strain>
        <strain evidence="2">TM448B03525</strain>
    </source>
</reference>
<accession>A0A6M3LDK3</accession>
<evidence type="ECO:0000313" key="2">
    <source>
        <dbReference type="EMBL" id="QJI02672.1"/>
    </source>
</evidence>